<gene>
    <name evidence="3" type="ORF">F3Y22_tig00110201pilonHSYRG00191</name>
</gene>
<proteinExistence type="predicted"/>
<sequence length="204" mass="22669">MNQLSDSRVEALAFNYVSFGIFTIVNNLWTWVAVITAAVSIWRIRAARPAISSCSVKSNEQSPSSSLIDRPTHEIEEKPTASPVVSVSSPASVTETCVSQSVCNDGATKGGMPKLTVYYYNDIGGKNAVEGDTTETEWCNGDGYRKEESCGGERRESWERVLRLRKGEKGWYLYQDLTAINGNVVRLWDDSCRRGRYSSSCSVW</sequence>
<dbReference type="OrthoDB" id="1921606at2759"/>
<feature type="compositionally biased region" description="Polar residues" evidence="1">
    <location>
        <begin position="56"/>
        <end position="67"/>
    </location>
</feature>
<evidence type="ECO:0000256" key="1">
    <source>
        <dbReference type="SAM" id="MobiDB-lite"/>
    </source>
</evidence>
<evidence type="ECO:0000313" key="4">
    <source>
        <dbReference type="Proteomes" id="UP000436088"/>
    </source>
</evidence>
<dbReference type="PANTHER" id="PTHR36369">
    <property type="entry name" value="TRANSMEMBRANE PROTEIN"/>
    <property type="match status" value="1"/>
</dbReference>
<evidence type="ECO:0000256" key="2">
    <source>
        <dbReference type="SAM" id="Phobius"/>
    </source>
</evidence>
<evidence type="ECO:0000313" key="3">
    <source>
        <dbReference type="EMBL" id="KAE8714071.1"/>
    </source>
</evidence>
<feature type="compositionally biased region" description="Basic and acidic residues" evidence="1">
    <location>
        <begin position="70"/>
        <end position="79"/>
    </location>
</feature>
<reference evidence="3" key="1">
    <citation type="submission" date="2019-09" db="EMBL/GenBank/DDBJ databases">
        <title>Draft genome information of white flower Hibiscus syriacus.</title>
        <authorList>
            <person name="Kim Y.-M."/>
        </authorList>
    </citation>
    <scope>NUCLEOTIDE SEQUENCE [LARGE SCALE GENOMIC DNA]</scope>
    <source>
        <strain evidence="3">YM2019G1</strain>
    </source>
</reference>
<keyword evidence="2" id="KW-0812">Transmembrane</keyword>
<comment type="caution">
    <text evidence="3">The sequence shown here is derived from an EMBL/GenBank/DDBJ whole genome shotgun (WGS) entry which is preliminary data.</text>
</comment>
<dbReference type="PANTHER" id="PTHR36369:SF1">
    <property type="entry name" value="TRANSMEMBRANE PROTEIN"/>
    <property type="match status" value="1"/>
</dbReference>
<dbReference type="EMBL" id="VEPZ02000873">
    <property type="protein sequence ID" value="KAE8714071.1"/>
    <property type="molecule type" value="Genomic_DNA"/>
</dbReference>
<keyword evidence="2" id="KW-1133">Transmembrane helix</keyword>
<protein>
    <submittedName>
        <fullName evidence="3">Plant invertase/pectin methylesterase inhibitor superfamily protein</fullName>
    </submittedName>
</protein>
<dbReference type="AlphaFoldDB" id="A0A6A3BDP7"/>
<organism evidence="3 4">
    <name type="scientific">Hibiscus syriacus</name>
    <name type="common">Rose of Sharon</name>
    <dbReference type="NCBI Taxonomy" id="106335"/>
    <lineage>
        <taxon>Eukaryota</taxon>
        <taxon>Viridiplantae</taxon>
        <taxon>Streptophyta</taxon>
        <taxon>Embryophyta</taxon>
        <taxon>Tracheophyta</taxon>
        <taxon>Spermatophyta</taxon>
        <taxon>Magnoliopsida</taxon>
        <taxon>eudicotyledons</taxon>
        <taxon>Gunneridae</taxon>
        <taxon>Pentapetalae</taxon>
        <taxon>rosids</taxon>
        <taxon>malvids</taxon>
        <taxon>Malvales</taxon>
        <taxon>Malvaceae</taxon>
        <taxon>Malvoideae</taxon>
        <taxon>Hibiscus</taxon>
    </lineage>
</organism>
<name>A0A6A3BDP7_HIBSY</name>
<keyword evidence="4" id="KW-1185">Reference proteome</keyword>
<accession>A0A6A3BDP7</accession>
<feature type="transmembrane region" description="Helical" evidence="2">
    <location>
        <begin position="20"/>
        <end position="42"/>
    </location>
</feature>
<dbReference type="Proteomes" id="UP000436088">
    <property type="component" value="Unassembled WGS sequence"/>
</dbReference>
<keyword evidence="2" id="KW-0472">Membrane</keyword>
<feature type="region of interest" description="Disordered" evidence="1">
    <location>
        <begin position="56"/>
        <end position="87"/>
    </location>
</feature>